<evidence type="ECO:0000256" key="5">
    <source>
        <dbReference type="ARBA" id="ARBA00023284"/>
    </source>
</evidence>
<keyword evidence="9" id="KW-1185">Reference proteome</keyword>
<dbReference type="PROSITE" id="PS51352">
    <property type="entry name" value="THIOREDOXIN_2"/>
    <property type="match status" value="1"/>
</dbReference>
<evidence type="ECO:0000313" key="8">
    <source>
        <dbReference type="EMBL" id="TDE04263.1"/>
    </source>
</evidence>
<dbReference type="PANTHER" id="PTHR43110">
    <property type="entry name" value="THIOL PEROXIDASE"/>
    <property type="match status" value="1"/>
</dbReference>
<feature type="active site" description="Cysteine sulfenic acid (-SOH) intermediate" evidence="6">
    <location>
        <position position="60"/>
    </location>
</feature>
<dbReference type="InterPro" id="IPR013740">
    <property type="entry name" value="Redoxin"/>
</dbReference>
<dbReference type="EC" id="1.11.1.24" evidence="6"/>
<dbReference type="InterPro" id="IPR036249">
    <property type="entry name" value="Thioredoxin-like_sf"/>
</dbReference>
<gene>
    <name evidence="6" type="primary">tpx</name>
    <name evidence="8" type="ORF">E0F91_09440</name>
</gene>
<reference evidence="8 9" key="1">
    <citation type="submission" date="2019-03" db="EMBL/GenBank/DDBJ databases">
        <title>Flavobacterium LB-D12 sp. nov., isolated from arctic soil.</title>
        <authorList>
            <person name="Chaudhary D.K."/>
        </authorList>
    </citation>
    <scope>NUCLEOTIDE SEQUENCE [LARGE SCALE GENOMIC DNA]</scope>
    <source>
        <strain evidence="8 9">LB-D12</strain>
    </source>
</reference>
<keyword evidence="3 6" id="KW-0560">Oxidoreductase</keyword>
<dbReference type="AlphaFoldDB" id="A0A4R5D239"/>
<evidence type="ECO:0000259" key="7">
    <source>
        <dbReference type="PROSITE" id="PS51352"/>
    </source>
</evidence>
<evidence type="ECO:0000256" key="6">
    <source>
        <dbReference type="HAMAP-Rule" id="MF_00269"/>
    </source>
</evidence>
<comment type="catalytic activity">
    <reaction evidence="6">
        <text>a hydroperoxide + [thioredoxin]-dithiol = an alcohol + [thioredoxin]-disulfide + H2O</text>
        <dbReference type="Rhea" id="RHEA:62620"/>
        <dbReference type="Rhea" id="RHEA-COMP:10698"/>
        <dbReference type="Rhea" id="RHEA-COMP:10700"/>
        <dbReference type="ChEBI" id="CHEBI:15377"/>
        <dbReference type="ChEBI" id="CHEBI:29950"/>
        <dbReference type="ChEBI" id="CHEBI:30879"/>
        <dbReference type="ChEBI" id="CHEBI:35924"/>
        <dbReference type="ChEBI" id="CHEBI:50058"/>
        <dbReference type="EC" id="1.11.1.24"/>
    </reaction>
</comment>
<keyword evidence="2 6" id="KW-0049">Antioxidant</keyword>
<evidence type="ECO:0000313" key="9">
    <source>
        <dbReference type="Proteomes" id="UP000294644"/>
    </source>
</evidence>
<comment type="miscellaneous">
    <text evidence="6">The active site is a conserved redox-active cysteine residue, the peroxidatic cysteine (C(P)), which makes the nucleophilic attack on the peroxide substrate. The peroxide oxidizes the C(P)-SH to cysteine sulfenic acid (C(P)-SOH), which then reacts with another cysteine residue, the resolving cysteine (C(R)), to form a disulfide bridge. The disulfide is subsequently reduced by an appropriate electron donor to complete the catalytic cycle. In this atypical 2-Cys peroxiredoxin, C(R) is present in the same subunit to form an intramolecular disulfide. The disulfide is subsequently reduced by thioredoxin.</text>
</comment>
<evidence type="ECO:0000256" key="3">
    <source>
        <dbReference type="ARBA" id="ARBA00023002"/>
    </source>
</evidence>
<keyword evidence="1 6" id="KW-0575">Peroxidase</keyword>
<feature type="domain" description="Thioredoxin" evidence="7">
    <location>
        <begin position="18"/>
        <end position="165"/>
    </location>
</feature>
<dbReference type="GO" id="GO:0008379">
    <property type="term" value="F:thioredoxin peroxidase activity"/>
    <property type="evidence" value="ECO:0007669"/>
    <property type="project" value="UniProtKB-UniRule"/>
</dbReference>
<dbReference type="InterPro" id="IPR002065">
    <property type="entry name" value="TPX"/>
</dbReference>
<evidence type="ECO:0000256" key="4">
    <source>
        <dbReference type="ARBA" id="ARBA00023157"/>
    </source>
</evidence>
<dbReference type="EMBL" id="SMFN01000009">
    <property type="protein sequence ID" value="TDE04263.1"/>
    <property type="molecule type" value="Genomic_DNA"/>
</dbReference>
<dbReference type="Gene3D" id="3.40.30.10">
    <property type="entry name" value="Glutaredoxin"/>
    <property type="match status" value="1"/>
</dbReference>
<comment type="similarity">
    <text evidence="6">Belongs to the peroxiredoxin family. Tpx subfamily.</text>
</comment>
<comment type="caution">
    <text evidence="8">The sequence shown here is derived from an EMBL/GenBank/DDBJ whole genome shotgun (WGS) entry which is preliminary data.</text>
</comment>
<organism evidence="8 9">
    <name type="scientific">Flavobacterium sandaracinum</name>
    <dbReference type="NCBI Taxonomy" id="2541733"/>
    <lineage>
        <taxon>Bacteria</taxon>
        <taxon>Pseudomonadati</taxon>
        <taxon>Bacteroidota</taxon>
        <taxon>Flavobacteriia</taxon>
        <taxon>Flavobacteriales</taxon>
        <taxon>Flavobacteriaceae</taxon>
        <taxon>Flavobacterium</taxon>
    </lineage>
</organism>
<dbReference type="InterPro" id="IPR050455">
    <property type="entry name" value="Tpx_Peroxidase_subfamily"/>
</dbReference>
<dbReference type="OrthoDB" id="9781543at2"/>
<comment type="subunit">
    <text evidence="6">Homodimer.</text>
</comment>
<dbReference type="InterPro" id="IPR013766">
    <property type="entry name" value="Thioredoxin_domain"/>
</dbReference>
<accession>A0A4R5D239</accession>
<feature type="disulfide bond" description="Redox-active" evidence="6">
    <location>
        <begin position="60"/>
        <end position="94"/>
    </location>
</feature>
<dbReference type="SUPFAM" id="SSF52833">
    <property type="entry name" value="Thioredoxin-like"/>
    <property type="match status" value="1"/>
</dbReference>
<proteinExistence type="inferred from homology"/>
<dbReference type="NCBIfam" id="NF001808">
    <property type="entry name" value="PRK00522.1"/>
    <property type="match status" value="1"/>
</dbReference>
<name>A0A4R5D239_9FLAO</name>
<sequence length="165" mass="17417">MASITLGGNPIHTSGDLPKVGTKIADFKLVKTDLSVASLSDFPGKKLVLNIFPSIDTGTCAASVRKFNESASTLENTTVLCVSRDLPFAQKRFCGAEGLENVVNLSDFPEGSFGKTNGLEITDGPLAGLHSRVIIVVDENGIITHTEQVAEIADEPNYEAALAVL</sequence>
<dbReference type="RefSeq" id="WP_132066241.1">
    <property type="nucleotide sequence ID" value="NZ_SMFN01000009.1"/>
</dbReference>
<dbReference type="Proteomes" id="UP000294644">
    <property type="component" value="Unassembled WGS sequence"/>
</dbReference>
<dbReference type="InterPro" id="IPR018219">
    <property type="entry name" value="Tpx_CS"/>
</dbReference>
<dbReference type="Pfam" id="PF08534">
    <property type="entry name" value="Redoxin"/>
    <property type="match status" value="1"/>
</dbReference>
<dbReference type="PROSITE" id="PS01265">
    <property type="entry name" value="TPX"/>
    <property type="match status" value="1"/>
</dbReference>
<dbReference type="CDD" id="cd03014">
    <property type="entry name" value="PRX_Atyp2cys"/>
    <property type="match status" value="1"/>
</dbReference>
<keyword evidence="4 6" id="KW-1015">Disulfide bond</keyword>
<keyword evidence="5 6" id="KW-0676">Redox-active center</keyword>
<protein>
    <recommendedName>
        <fullName evidence="6">Thiol peroxidase</fullName>
        <shortName evidence="6">Tpx</shortName>
        <ecNumber evidence="6">1.11.1.24</ecNumber>
    </recommendedName>
    <alternativeName>
        <fullName evidence="6">Peroxiredoxin tpx</fullName>
        <shortName evidence="6">Prx</shortName>
    </alternativeName>
    <alternativeName>
        <fullName evidence="6">Thioredoxin peroxidase</fullName>
    </alternativeName>
    <alternativeName>
        <fullName evidence="6">Thioredoxin-dependent peroxiredoxin</fullName>
    </alternativeName>
</protein>
<comment type="function">
    <text evidence="6">Thiol-specific peroxidase that catalyzes the reduction of hydrogen peroxide and organic hydroperoxides to water and alcohols, respectively. Plays a role in cell protection against oxidative stress by detoxifying peroxides.</text>
</comment>
<evidence type="ECO:0000256" key="2">
    <source>
        <dbReference type="ARBA" id="ARBA00022862"/>
    </source>
</evidence>
<dbReference type="HAMAP" id="MF_00269">
    <property type="entry name" value="Tpx"/>
    <property type="match status" value="1"/>
</dbReference>
<dbReference type="PANTHER" id="PTHR43110:SF1">
    <property type="entry name" value="THIOL PEROXIDASE"/>
    <property type="match status" value="1"/>
</dbReference>
<evidence type="ECO:0000256" key="1">
    <source>
        <dbReference type="ARBA" id="ARBA00022559"/>
    </source>
</evidence>